<evidence type="ECO:0000313" key="2">
    <source>
        <dbReference type="Proteomes" id="UP000254889"/>
    </source>
</evidence>
<name>A0A345ZSS1_9HYPH</name>
<keyword evidence="2" id="KW-1185">Reference proteome</keyword>
<reference evidence="1 2" key="1">
    <citation type="submission" date="2018-07" db="EMBL/GenBank/DDBJ databases">
        <authorList>
            <person name="Quirk P.G."/>
            <person name="Krulwich T.A."/>
        </authorList>
    </citation>
    <scope>NUCLEOTIDE SEQUENCE [LARGE SCALE GENOMIC DNA]</scope>
    <source>
        <strain evidence="1 2">CC-BB4</strain>
    </source>
</reference>
<protein>
    <submittedName>
        <fullName evidence="1">Uncharacterized protein</fullName>
    </submittedName>
</protein>
<dbReference type="EMBL" id="CP031417">
    <property type="protein sequence ID" value="AXK79968.1"/>
    <property type="molecule type" value="Genomic_DNA"/>
</dbReference>
<gene>
    <name evidence="1" type="ORF">DW352_05210</name>
</gene>
<dbReference type="KEGG" id="ptaw:DW352_05210"/>
<dbReference type="AlphaFoldDB" id="A0A345ZSS1"/>
<dbReference type="RefSeq" id="WP_115689164.1">
    <property type="nucleotide sequence ID" value="NZ_CP031417.1"/>
</dbReference>
<dbReference type="Proteomes" id="UP000254889">
    <property type="component" value="Chromosome"/>
</dbReference>
<organism evidence="1 2">
    <name type="scientific">Pseudolabrys taiwanensis</name>
    <dbReference type="NCBI Taxonomy" id="331696"/>
    <lineage>
        <taxon>Bacteria</taxon>
        <taxon>Pseudomonadati</taxon>
        <taxon>Pseudomonadota</taxon>
        <taxon>Alphaproteobacteria</taxon>
        <taxon>Hyphomicrobiales</taxon>
        <taxon>Xanthobacteraceae</taxon>
        <taxon>Pseudolabrys</taxon>
    </lineage>
</organism>
<accession>A0A345ZSS1</accession>
<sequence>MTISYDGTGFISMNETVVNKTFGGMSNGNVITAFTVRTDIGIFAVCNGSVSSLAQNVSAHVTLPFSYGTASYTISHMIVGATMSGPAAISGNKSTSGFDIQNLSPQAGNINVEWHTVGAL</sequence>
<proteinExistence type="predicted"/>
<evidence type="ECO:0000313" key="1">
    <source>
        <dbReference type="EMBL" id="AXK79968.1"/>
    </source>
</evidence>